<organism evidence="1 2">
    <name type="scientific">Burkholderia ubonensis</name>
    <dbReference type="NCBI Taxonomy" id="101571"/>
    <lineage>
        <taxon>Bacteria</taxon>
        <taxon>Pseudomonadati</taxon>
        <taxon>Pseudomonadota</taxon>
        <taxon>Betaproteobacteria</taxon>
        <taxon>Burkholderiales</taxon>
        <taxon>Burkholderiaceae</taxon>
        <taxon>Burkholderia</taxon>
        <taxon>Burkholderia cepacia complex</taxon>
    </lineage>
</organism>
<accession>A0AB73FVJ7</accession>
<gene>
    <name evidence="1" type="ORF">WJ53_17455</name>
</gene>
<name>A0AB73FVJ7_9BURK</name>
<comment type="caution">
    <text evidence="1">The sequence shown here is derived from an EMBL/GenBank/DDBJ whole genome shotgun (WGS) entry which is preliminary data.</text>
</comment>
<dbReference type="Proteomes" id="UP000061665">
    <property type="component" value="Unassembled WGS sequence"/>
</dbReference>
<reference evidence="1 2" key="1">
    <citation type="submission" date="2015-11" db="EMBL/GenBank/DDBJ databases">
        <title>Expanding the genomic diversity of Burkholderia species for the development of highly accurate diagnostics.</title>
        <authorList>
            <person name="Sahl J."/>
            <person name="Keim P."/>
            <person name="Wagner D."/>
        </authorList>
    </citation>
    <scope>NUCLEOTIDE SEQUENCE [LARGE SCALE GENOMIC DNA]</scope>
    <source>
        <strain evidence="1 2">MSMB2058</strain>
    </source>
</reference>
<sequence>MREIELACCAQLVEYQFVQSVPYAGLLPVVQSPSAGRARAKAQAGRQMVPPYAGLQHEQDAVERSPIRYAWSTGMLLPLRFGRRQ</sequence>
<protein>
    <submittedName>
        <fullName evidence="1">Uncharacterized protein</fullName>
    </submittedName>
</protein>
<dbReference type="EMBL" id="LOZE01000120">
    <property type="protein sequence ID" value="KVM23911.1"/>
    <property type="molecule type" value="Genomic_DNA"/>
</dbReference>
<evidence type="ECO:0000313" key="2">
    <source>
        <dbReference type="Proteomes" id="UP000061665"/>
    </source>
</evidence>
<proteinExistence type="predicted"/>
<evidence type="ECO:0000313" key="1">
    <source>
        <dbReference type="EMBL" id="KVM23911.1"/>
    </source>
</evidence>
<dbReference type="AlphaFoldDB" id="A0AB73FVJ7"/>